<evidence type="ECO:0000256" key="11">
    <source>
        <dbReference type="SAM" id="SignalP"/>
    </source>
</evidence>
<dbReference type="PRINTS" id="PR00047">
    <property type="entry name" value="STROIDFINGER"/>
</dbReference>
<dbReference type="PANTHER" id="PTHR45886">
    <property type="entry name" value="NUCLEAR HORMONE RECEPTOR FAMILY-RELATED-RELATED"/>
    <property type="match status" value="1"/>
</dbReference>
<keyword evidence="9 10" id="KW-0539">Nucleus</keyword>
<keyword evidence="6 10" id="KW-0238">DNA-binding</keyword>
<proteinExistence type="inferred from homology"/>
<evidence type="ECO:0000256" key="7">
    <source>
        <dbReference type="ARBA" id="ARBA00023163"/>
    </source>
</evidence>
<evidence type="ECO:0000313" key="15">
    <source>
        <dbReference type="Proteomes" id="UP001175271"/>
    </source>
</evidence>
<dbReference type="Proteomes" id="UP001175271">
    <property type="component" value="Unassembled WGS sequence"/>
</dbReference>
<dbReference type="PROSITE" id="PS51843">
    <property type="entry name" value="NR_LBD"/>
    <property type="match status" value="1"/>
</dbReference>
<feature type="chain" id="PRO_5041200327" description="Nuclear receptor domain-containing protein" evidence="11">
    <location>
        <begin position="18"/>
        <end position="642"/>
    </location>
</feature>
<keyword evidence="15" id="KW-1185">Reference proteome</keyword>
<dbReference type="EMBL" id="JAUCMV010000004">
    <property type="protein sequence ID" value="KAK0405247.1"/>
    <property type="molecule type" value="Genomic_DNA"/>
</dbReference>
<comment type="caution">
    <text evidence="14">The sequence shown here is derived from an EMBL/GenBank/DDBJ whole genome shotgun (WGS) entry which is preliminary data.</text>
</comment>
<dbReference type="GO" id="GO:0043565">
    <property type="term" value="F:sequence-specific DNA binding"/>
    <property type="evidence" value="ECO:0007669"/>
    <property type="project" value="InterPro"/>
</dbReference>
<organism evidence="14 15">
    <name type="scientific">Steinernema hermaphroditum</name>
    <dbReference type="NCBI Taxonomy" id="289476"/>
    <lineage>
        <taxon>Eukaryota</taxon>
        <taxon>Metazoa</taxon>
        <taxon>Ecdysozoa</taxon>
        <taxon>Nematoda</taxon>
        <taxon>Chromadorea</taxon>
        <taxon>Rhabditida</taxon>
        <taxon>Tylenchina</taxon>
        <taxon>Panagrolaimomorpha</taxon>
        <taxon>Strongyloidoidea</taxon>
        <taxon>Steinernematidae</taxon>
        <taxon>Steinernema</taxon>
    </lineage>
</organism>
<reference evidence="14" key="1">
    <citation type="submission" date="2023-06" db="EMBL/GenBank/DDBJ databases">
        <title>Genomic analysis of the entomopathogenic nematode Steinernema hermaphroditum.</title>
        <authorList>
            <person name="Schwarz E.M."/>
            <person name="Heppert J.K."/>
            <person name="Baniya A."/>
            <person name="Schwartz H.T."/>
            <person name="Tan C.-H."/>
            <person name="Antoshechkin I."/>
            <person name="Sternberg P.W."/>
            <person name="Goodrich-Blair H."/>
            <person name="Dillman A.R."/>
        </authorList>
    </citation>
    <scope>NUCLEOTIDE SEQUENCE</scope>
    <source>
        <strain evidence="14">PS9179</strain>
        <tissue evidence="14">Whole animal</tissue>
    </source>
</reference>
<dbReference type="SMART" id="SM00399">
    <property type="entry name" value="ZnF_C4"/>
    <property type="match status" value="1"/>
</dbReference>
<dbReference type="SUPFAM" id="SSF57716">
    <property type="entry name" value="Glucocorticoid receptor-like (DNA-binding domain)"/>
    <property type="match status" value="1"/>
</dbReference>
<keyword evidence="4 10" id="KW-0862">Zinc</keyword>
<dbReference type="PROSITE" id="PS00031">
    <property type="entry name" value="NUCLEAR_REC_DBD_1"/>
    <property type="match status" value="1"/>
</dbReference>
<dbReference type="AlphaFoldDB" id="A0AA39HG56"/>
<evidence type="ECO:0000259" key="13">
    <source>
        <dbReference type="PROSITE" id="PS51843"/>
    </source>
</evidence>
<dbReference type="Pfam" id="PF00105">
    <property type="entry name" value="zf-C4"/>
    <property type="match status" value="1"/>
</dbReference>
<keyword evidence="8 10" id="KW-0675">Receptor</keyword>
<evidence type="ECO:0000256" key="1">
    <source>
        <dbReference type="ARBA" id="ARBA00005993"/>
    </source>
</evidence>
<keyword evidence="7 10" id="KW-0804">Transcription</keyword>
<dbReference type="InterPro" id="IPR001628">
    <property type="entry name" value="Znf_hrmn_rcpt"/>
</dbReference>
<sequence length="642" mass="73660">MKSVTVLLLLPLQLALCYTCGENDNTLEQCTAFNIVFPLLIPRELVADDAQYAEYVNRRKAVFSEFYSCTEATEAEWVGADLVFTERGRIIDKTEFKNWTYNGTHFKIDLEEDYNRVYAIISTRMVTFFASISDKAERAIWYSLSKNYPFAETEYIKYRDDMKNWMDTYQTERCEFTGNVFRLQYWAAIYNWSDDKPEVVPGQNNSFGSNSSATPTQQPSISAPLPFIMVLFFGSLALTGVMCYRNRHRSSNHDIVQVPTFMITPSCSSMQTASTCSAILIAVPQDCLVCGHKANSFHYGIPSCDGCRVFFRRNVLSGKIRKCTKGGSCRIEDGHILCSDCRLRKCLRLGMRPELVNYVKRRKSSGDDPITFPTETITPVNDLTTTILGDLIYVESKIKRLRYSAFFPYSLTLSLNDFLIKPCFLSQSDRYEPPSWLNFHDDLAPKGYKLWGYVDVVLGIEFYKTFSFFNRLSSNDRLALLRGTLVQIRMFHSAYDAFFRGHAEIAVDPDGNVPFSSPYFRCSSLNRLRQSCCLKDCQELRVTMDQAVVLKTIIALNSSAPNLSQEGQELIENERIKHVKALLQLVQVEHPKDWVTRFSRLCHVVTRNISTTQYMQELFLCKILPLVVNGTKIEKIWLELML</sequence>
<comment type="subcellular location">
    <subcellularLocation>
        <location evidence="10">Nucleus</location>
    </subcellularLocation>
</comment>
<dbReference type="Gene3D" id="3.30.50.10">
    <property type="entry name" value="Erythroid Transcription Factor GATA-1, subunit A"/>
    <property type="match status" value="1"/>
</dbReference>
<evidence type="ECO:0000256" key="5">
    <source>
        <dbReference type="ARBA" id="ARBA00023015"/>
    </source>
</evidence>
<name>A0AA39HG56_9BILA</name>
<evidence type="ECO:0000313" key="14">
    <source>
        <dbReference type="EMBL" id="KAK0405247.1"/>
    </source>
</evidence>
<dbReference type="Gene3D" id="1.10.565.10">
    <property type="entry name" value="Retinoid X Receptor"/>
    <property type="match status" value="1"/>
</dbReference>
<evidence type="ECO:0000259" key="12">
    <source>
        <dbReference type="PROSITE" id="PS51030"/>
    </source>
</evidence>
<feature type="domain" description="NR LBD" evidence="13">
    <location>
        <begin position="407"/>
        <end position="642"/>
    </location>
</feature>
<feature type="domain" description="Nuclear receptor" evidence="12">
    <location>
        <begin position="284"/>
        <end position="358"/>
    </location>
</feature>
<dbReference type="GO" id="GO:0008270">
    <property type="term" value="F:zinc ion binding"/>
    <property type="evidence" value="ECO:0007669"/>
    <property type="project" value="UniProtKB-KW"/>
</dbReference>
<evidence type="ECO:0000256" key="6">
    <source>
        <dbReference type="ARBA" id="ARBA00023125"/>
    </source>
</evidence>
<dbReference type="PROSITE" id="PS51030">
    <property type="entry name" value="NUCLEAR_REC_DBD_2"/>
    <property type="match status" value="1"/>
</dbReference>
<comment type="similarity">
    <text evidence="1 10">Belongs to the nuclear hormone receptor family.</text>
</comment>
<accession>A0AA39HG56</accession>
<evidence type="ECO:0000256" key="9">
    <source>
        <dbReference type="ARBA" id="ARBA00023242"/>
    </source>
</evidence>
<dbReference type="Pfam" id="PF00104">
    <property type="entry name" value="Hormone_recep"/>
    <property type="match status" value="1"/>
</dbReference>
<keyword evidence="11" id="KW-0732">Signal</keyword>
<gene>
    <name evidence="14" type="ORF">QR680_017878</name>
</gene>
<evidence type="ECO:0008006" key="16">
    <source>
        <dbReference type="Google" id="ProtNLM"/>
    </source>
</evidence>
<evidence type="ECO:0000256" key="10">
    <source>
        <dbReference type="RuleBase" id="RU004334"/>
    </source>
</evidence>
<dbReference type="GO" id="GO:0005634">
    <property type="term" value="C:nucleus"/>
    <property type="evidence" value="ECO:0007669"/>
    <property type="project" value="UniProtKB-SubCell"/>
</dbReference>
<dbReference type="PANTHER" id="PTHR45886:SF14">
    <property type="entry name" value="NUCLEAR HORMONE RECEPTOR FAMILY-RELATED"/>
    <property type="match status" value="1"/>
</dbReference>
<protein>
    <recommendedName>
        <fullName evidence="16">Nuclear receptor domain-containing protein</fullName>
    </recommendedName>
</protein>
<evidence type="ECO:0000256" key="4">
    <source>
        <dbReference type="ARBA" id="ARBA00022833"/>
    </source>
</evidence>
<dbReference type="GO" id="GO:0003700">
    <property type="term" value="F:DNA-binding transcription factor activity"/>
    <property type="evidence" value="ECO:0007669"/>
    <property type="project" value="InterPro"/>
</dbReference>
<dbReference type="InterPro" id="IPR013088">
    <property type="entry name" value="Znf_NHR/GATA"/>
</dbReference>
<keyword evidence="5 10" id="KW-0805">Transcription regulation</keyword>
<evidence type="ECO:0000256" key="8">
    <source>
        <dbReference type="ARBA" id="ARBA00023170"/>
    </source>
</evidence>
<evidence type="ECO:0000256" key="3">
    <source>
        <dbReference type="ARBA" id="ARBA00022771"/>
    </source>
</evidence>
<evidence type="ECO:0000256" key="2">
    <source>
        <dbReference type="ARBA" id="ARBA00022723"/>
    </source>
</evidence>
<dbReference type="SUPFAM" id="SSF48508">
    <property type="entry name" value="Nuclear receptor ligand-binding domain"/>
    <property type="match status" value="1"/>
</dbReference>
<keyword evidence="2 10" id="KW-0479">Metal-binding</keyword>
<dbReference type="InterPro" id="IPR035500">
    <property type="entry name" value="NHR-like_dom_sf"/>
</dbReference>
<dbReference type="SMART" id="SM00430">
    <property type="entry name" value="HOLI"/>
    <property type="match status" value="1"/>
</dbReference>
<dbReference type="InterPro" id="IPR000536">
    <property type="entry name" value="Nucl_hrmn_rcpt_lig-bd"/>
</dbReference>
<feature type="signal peptide" evidence="11">
    <location>
        <begin position="1"/>
        <end position="17"/>
    </location>
</feature>
<keyword evidence="3 10" id="KW-0863">Zinc-finger</keyword>